<dbReference type="PROSITE" id="PS00344">
    <property type="entry name" value="GATA_ZN_FINGER_1"/>
    <property type="match status" value="1"/>
</dbReference>
<dbReference type="InterPro" id="IPR015947">
    <property type="entry name" value="PUA-like_sf"/>
</dbReference>
<proteinExistence type="predicted"/>
<evidence type="ECO:0000259" key="14">
    <source>
        <dbReference type="PROSITE" id="PS51916"/>
    </source>
</evidence>
<name>A0ABQ7M8N7_BRACM</name>
<comment type="caution">
    <text evidence="15">The sequence shown here is derived from an EMBL/GenBank/DDBJ whole genome shotgun (WGS) entry which is preliminary data.</text>
</comment>
<feature type="region of interest" description="Disordered" evidence="11">
    <location>
        <begin position="610"/>
        <end position="710"/>
    </location>
</feature>
<evidence type="ECO:0000256" key="2">
    <source>
        <dbReference type="ARBA" id="ARBA00022723"/>
    </source>
</evidence>
<dbReference type="InterPro" id="IPR028020">
    <property type="entry name" value="ASX_DEUBAD_dom"/>
</dbReference>
<dbReference type="SMART" id="SM00401">
    <property type="entry name" value="ZnF_GATA"/>
    <property type="match status" value="1"/>
</dbReference>
<evidence type="ECO:0000256" key="11">
    <source>
        <dbReference type="SAM" id="MobiDB-lite"/>
    </source>
</evidence>
<dbReference type="InterPro" id="IPR000679">
    <property type="entry name" value="Znf_GATA"/>
</dbReference>
<evidence type="ECO:0008006" key="17">
    <source>
        <dbReference type="Google" id="ProtNLM"/>
    </source>
</evidence>
<keyword evidence="16" id="KW-1185">Reference proteome</keyword>
<dbReference type="Proteomes" id="UP000823674">
    <property type="component" value="Chromosome A06"/>
</dbReference>
<feature type="compositionally biased region" description="Basic and acidic residues" evidence="11">
    <location>
        <begin position="695"/>
        <end position="704"/>
    </location>
</feature>
<keyword evidence="5" id="KW-0805">Transcription regulation</keyword>
<evidence type="ECO:0000256" key="9">
    <source>
        <dbReference type="PROSITE-ProRule" id="PRU00094"/>
    </source>
</evidence>
<accession>A0ABQ7M8N7</accession>
<dbReference type="InterPro" id="IPR013088">
    <property type="entry name" value="Znf_NHR/GATA"/>
</dbReference>
<keyword evidence="3 9" id="KW-0863">Zinc-finger</keyword>
<evidence type="ECO:0000256" key="10">
    <source>
        <dbReference type="PROSITE-ProRule" id="PRU00358"/>
    </source>
</evidence>
<evidence type="ECO:0000256" key="5">
    <source>
        <dbReference type="ARBA" id="ARBA00023015"/>
    </source>
</evidence>
<dbReference type="SUPFAM" id="SSF57716">
    <property type="entry name" value="Glucocorticoid receptor-like (DNA-binding domain)"/>
    <property type="match status" value="1"/>
</dbReference>
<organism evidence="15 16">
    <name type="scientific">Brassica rapa subsp. trilocularis</name>
    <dbReference type="NCBI Taxonomy" id="1813537"/>
    <lineage>
        <taxon>Eukaryota</taxon>
        <taxon>Viridiplantae</taxon>
        <taxon>Streptophyta</taxon>
        <taxon>Embryophyta</taxon>
        <taxon>Tracheophyta</taxon>
        <taxon>Spermatophyta</taxon>
        <taxon>Magnoliopsida</taxon>
        <taxon>eudicotyledons</taxon>
        <taxon>Gunneridae</taxon>
        <taxon>Pentapetalae</taxon>
        <taxon>rosids</taxon>
        <taxon>malvids</taxon>
        <taxon>Brassicales</taxon>
        <taxon>Brassicaceae</taxon>
        <taxon>Brassiceae</taxon>
        <taxon>Brassica</taxon>
    </lineage>
</organism>
<feature type="domain" description="DEUBAD" evidence="14">
    <location>
        <begin position="243"/>
        <end position="359"/>
    </location>
</feature>
<dbReference type="Pfam" id="PF02182">
    <property type="entry name" value="SAD_SRA"/>
    <property type="match status" value="1"/>
</dbReference>
<feature type="compositionally biased region" description="Basic and acidic residues" evidence="11">
    <location>
        <begin position="618"/>
        <end position="630"/>
    </location>
</feature>
<dbReference type="InterPro" id="IPR044589">
    <property type="entry name" value="GATA26/27"/>
</dbReference>
<dbReference type="InterPro" id="IPR003105">
    <property type="entry name" value="SRA_YDG"/>
</dbReference>
<keyword evidence="8 10" id="KW-0539">Nucleus</keyword>
<dbReference type="PROSITE" id="PS51916">
    <property type="entry name" value="DEUBAD"/>
    <property type="match status" value="1"/>
</dbReference>
<gene>
    <name evidence="15" type="primary">A06p053960.1_BraROA</name>
    <name evidence="15" type="ORF">IGI04_025093</name>
</gene>
<dbReference type="CDD" id="cd00202">
    <property type="entry name" value="ZnF_GATA"/>
    <property type="match status" value="1"/>
</dbReference>
<dbReference type="SMART" id="SM00466">
    <property type="entry name" value="SRA"/>
    <property type="match status" value="1"/>
</dbReference>
<keyword evidence="6" id="KW-0238">DNA-binding</keyword>
<evidence type="ECO:0000259" key="13">
    <source>
        <dbReference type="PROSITE" id="PS51015"/>
    </source>
</evidence>
<dbReference type="Pfam" id="PF00320">
    <property type="entry name" value="GATA"/>
    <property type="match status" value="1"/>
</dbReference>
<dbReference type="PROSITE" id="PS51015">
    <property type="entry name" value="YDG"/>
    <property type="match status" value="1"/>
</dbReference>
<keyword evidence="4" id="KW-0862">Zinc</keyword>
<feature type="domain" description="YDG" evidence="13">
    <location>
        <begin position="771"/>
        <end position="916"/>
    </location>
</feature>
<dbReference type="Pfam" id="PF13919">
    <property type="entry name" value="ASXH"/>
    <property type="match status" value="1"/>
</dbReference>
<feature type="compositionally biased region" description="Basic and acidic residues" evidence="11">
    <location>
        <begin position="655"/>
        <end position="669"/>
    </location>
</feature>
<dbReference type="SUPFAM" id="SSF88697">
    <property type="entry name" value="PUA domain-like"/>
    <property type="match status" value="1"/>
</dbReference>
<evidence type="ECO:0000313" key="15">
    <source>
        <dbReference type="EMBL" id="KAG5395130.1"/>
    </source>
</evidence>
<dbReference type="PANTHER" id="PTHR46855:SF2">
    <property type="entry name" value="BNAA06G35570D PROTEIN"/>
    <property type="match status" value="1"/>
</dbReference>
<dbReference type="PANTHER" id="PTHR46855">
    <property type="entry name" value="OSJNBB0038F03.10 PROTEIN"/>
    <property type="match status" value="1"/>
</dbReference>
<evidence type="ECO:0000256" key="4">
    <source>
        <dbReference type="ARBA" id="ARBA00022833"/>
    </source>
</evidence>
<keyword evidence="2" id="KW-0479">Metal-binding</keyword>
<sequence>MGKQGPCYHCGVTSTPLWRNGPPEKPVLCNACGSRWRTKGSLLNYTPLHSRAEVDDINDHRPPKMMMMNKKTPSRRPYQENFTVKRTNYEFNNGFKKRTLDELEASNRSSSGSVVSNSESCDQSNAWETTFPSKKRTCVVGRPKAASSVEKLTKDLYSILQEQQSSCLSGTSEEDLLFENESPMVIGHGSVLLREPHEESEASSLLVESSKSSSMHSAEFVVNKSQRSLNFGCRTKPQVLGRHSLPLCNIDLKDVFNFDEFTEKFTKEEQQKLMKLLPEVDSVDLPESLRSMFECSQFKDNFSLFQQLVADGVFQPLSSSSSSSSSGSKLEELKTLAKLALSDPNKSHLLESYHMLKEQRKGNEESVTKPSDNHSLVTIERPCESLNQNFSETRTVMKSPKEVIKIRSKQIQTKEIIENSVSSFNHMSYGGSMAYSYEDNDISDQDLLLDVPSNGSYPQAELLHMIIDDHVAAPKPKGTCFKQAEAFRNSDHHMMLLLVRKCLRSCIFLRCFQQAWRGGYLSDGTAIMGIKTQAMLEKMRKQVKRMGLVPGINVGDELQYKTSPCCGSSFQDDVDADVVVFTGEGGNYKKMDRARKRSIVYAIRDFPPGCGTAPSNVPDKDHFKNPRTSDDVVVENQSPDHSDADSEPSGASLIEEQKFRTSKHDRGLKQESPLPSSDHGRVLGASKHKGSCSKQEPESQHSDHVVAAPPTPREKVLEVLRAFKDVYRELDRNKQARRGGDSFDATARIDIKAQAFLESEGRHVNTEKRIGQVPGVNIGDEFQYKTELRLVGLHFKTMCGIDYMEVGGVKYATCIVASEGYGYNDKFDAGVVIYTGEGGNVISKHENKTEDQKMLKGNLALANSMKHKTEVRVIRGMERWDGKGKRYVYDGLYLVDKYWLEKGVSGKSMYKFKLCKIPGQPR</sequence>
<comment type="subcellular location">
    <subcellularLocation>
        <location evidence="1 10">Nucleus</location>
    </subcellularLocation>
</comment>
<dbReference type="Gene3D" id="2.30.280.10">
    <property type="entry name" value="SRA-YDG"/>
    <property type="match status" value="1"/>
</dbReference>
<keyword evidence="7" id="KW-0804">Transcription</keyword>
<dbReference type="InterPro" id="IPR036987">
    <property type="entry name" value="SRA-YDG_sf"/>
</dbReference>
<evidence type="ECO:0000256" key="1">
    <source>
        <dbReference type="ARBA" id="ARBA00004123"/>
    </source>
</evidence>
<dbReference type="EMBL" id="JADBGQ010000006">
    <property type="protein sequence ID" value="KAG5395130.1"/>
    <property type="molecule type" value="Genomic_DNA"/>
</dbReference>
<evidence type="ECO:0000259" key="12">
    <source>
        <dbReference type="PROSITE" id="PS50114"/>
    </source>
</evidence>
<evidence type="ECO:0000256" key="8">
    <source>
        <dbReference type="ARBA" id="ARBA00023242"/>
    </source>
</evidence>
<protein>
    <recommendedName>
        <fullName evidence="17">YDG domain-containing protein</fullName>
    </recommendedName>
</protein>
<dbReference type="PROSITE" id="PS50114">
    <property type="entry name" value="GATA_ZN_FINGER_2"/>
    <property type="match status" value="1"/>
</dbReference>
<dbReference type="InterPro" id="IPR044867">
    <property type="entry name" value="DEUBAD_dom"/>
</dbReference>
<dbReference type="Gene3D" id="3.30.50.10">
    <property type="entry name" value="Erythroid Transcription Factor GATA-1, subunit A"/>
    <property type="match status" value="1"/>
</dbReference>
<evidence type="ECO:0000256" key="6">
    <source>
        <dbReference type="ARBA" id="ARBA00023125"/>
    </source>
</evidence>
<evidence type="ECO:0000256" key="7">
    <source>
        <dbReference type="ARBA" id="ARBA00023163"/>
    </source>
</evidence>
<feature type="region of interest" description="Disordered" evidence="11">
    <location>
        <begin position="55"/>
        <end position="77"/>
    </location>
</feature>
<evidence type="ECO:0000256" key="3">
    <source>
        <dbReference type="ARBA" id="ARBA00022771"/>
    </source>
</evidence>
<feature type="domain" description="GATA-type" evidence="12">
    <location>
        <begin position="7"/>
        <end position="40"/>
    </location>
</feature>
<evidence type="ECO:0000313" key="16">
    <source>
        <dbReference type="Proteomes" id="UP000823674"/>
    </source>
</evidence>
<reference evidence="15 16" key="1">
    <citation type="submission" date="2021-03" db="EMBL/GenBank/DDBJ databases">
        <authorList>
            <person name="King G.J."/>
            <person name="Bancroft I."/>
            <person name="Baten A."/>
            <person name="Bloomfield J."/>
            <person name="Borpatragohain P."/>
            <person name="He Z."/>
            <person name="Irish N."/>
            <person name="Irwin J."/>
            <person name="Liu K."/>
            <person name="Mauleon R.P."/>
            <person name="Moore J."/>
            <person name="Morris R."/>
            <person name="Ostergaard L."/>
            <person name="Wang B."/>
            <person name="Wells R."/>
        </authorList>
    </citation>
    <scope>NUCLEOTIDE SEQUENCE [LARGE SCALE GENOMIC DNA]</scope>
    <source>
        <strain evidence="15">R-o-18</strain>
        <tissue evidence="15">Leaf</tissue>
    </source>
</reference>